<dbReference type="PANTHER" id="PTHR10903:SF170">
    <property type="entry name" value="GTPASE IMAP FAMILY MEMBER 7"/>
    <property type="match status" value="1"/>
</dbReference>
<keyword evidence="2" id="KW-0547">Nucleotide-binding</keyword>
<sequence length="232" mass="25595">MASRGCPGTAGLTHISGCSPGSQLRILLVGKTGSGKSETGNTILRRNSLLSGSSARPVTRCFNIADSDFHGRPIVVVDTPGLFVTREGNANIAENIKNSFKDLTSGFHAIIMVMQITKEAEEVAEWVADIFDTKAEKYTILVFTQAEQLDDPEDLKGFIERSPHLKKLAAKCGNRYIAFRNGDSREMRDGQAAKLINMIDAMAEKNHGAPHYTQEMLEEDKWKFLENFCTIL</sequence>
<dbReference type="Gene3D" id="3.40.50.300">
    <property type="entry name" value="P-loop containing nucleotide triphosphate hydrolases"/>
    <property type="match status" value="1"/>
</dbReference>
<gene>
    <name evidence="7" type="ORF">CIB84_007708</name>
    <name evidence="6" type="ORF">CIB84_014777</name>
    <name evidence="5" type="ORF">CIB84_015188</name>
</gene>
<dbReference type="Pfam" id="PF04548">
    <property type="entry name" value="AIG1"/>
    <property type="match status" value="1"/>
</dbReference>
<evidence type="ECO:0000313" key="8">
    <source>
        <dbReference type="Proteomes" id="UP000237246"/>
    </source>
</evidence>
<organism evidence="5 8">
    <name type="scientific">Bambusicola thoracicus</name>
    <name type="common">Chinese bamboo-partridge</name>
    <name type="synonym">Perdix thoracica</name>
    <dbReference type="NCBI Taxonomy" id="9083"/>
    <lineage>
        <taxon>Eukaryota</taxon>
        <taxon>Metazoa</taxon>
        <taxon>Chordata</taxon>
        <taxon>Craniata</taxon>
        <taxon>Vertebrata</taxon>
        <taxon>Euteleostomi</taxon>
        <taxon>Archelosauria</taxon>
        <taxon>Archosauria</taxon>
        <taxon>Dinosauria</taxon>
        <taxon>Saurischia</taxon>
        <taxon>Theropoda</taxon>
        <taxon>Coelurosauria</taxon>
        <taxon>Aves</taxon>
        <taxon>Neognathae</taxon>
        <taxon>Galloanserae</taxon>
        <taxon>Galliformes</taxon>
        <taxon>Phasianidae</taxon>
        <taxon>Perdicinae</taxon>
        <taxon>Bambusicola</taxon>
    </lineage>
</organism>
<reference evidence="5 8" key="1">
    <citation type="submission" date="2018-01" db="EMBL/GenBank/DDBJ databases">
        <title>Comparison of the Chinese Bamboo Partridge and Red Junglefowl genome sequences highlights the importance of demography in genome evolution.</title>
        <authorList>
            <person name="Tiley G.P."/>
            <person name="Kimball R.T."/>
            <person name="Braun E.L."/>
            <person name="Burleigh J.G."/>
        </authorList>
    </citation>
    <scope>NUCLEOTIDE SEQUENCE [LARGE SCALE GENOMIC DNA]</scope>
    <source>
        <strain evidence="5">RTK389</strain>
        <tissue evidence="5">Blood</tissue>
    </source>
</reference>
<dbReference type="OrthoDB" id="8954335at2759"/>
<feature type="domain" description="AIG1-type G" evidence="4">
    <location>
        <begin position="21"/>
        <end position="221"/>
    </location>
</feature>
<comment type="caution">
    <text evidence="5">The sequence shown here is derived from an EMBL/GenBank/DDBJ whole genome shotgun (WGS) entry which is preliminary data.</text>
</comment>
<evidence type="ECO:0000259" key="4">
    <source>
        <dbReference type="PROSITE" id="PS51720"/>
    </source>
</evidence>
<evidence type="ECO:0000313" key="7">
    <source>
        <dbReference type="EMBL" id="POI28542.1"/>
    </source>
</evidence>
<dbReference type="GO" id="GO:0005525">
    <property type="term" value="F:GTP binding"/>
    <property type="evidence" value="ECO:0007669"/>
    <property type="project" value="UniProtKB-KW"/>
</dbReference>
<dbReference type="InterPro" id="IPR045058">
    <property type="entry name" value="GIMA/IAN/Toc"/>
</dbReference>
<dbReference type="Proteomes" id="UP000237246">
    <property type="component" value="Unassembled WGS sequence"/>
</dbReference>
<protein>
    <recommendedName>
        <fullName evidence="4">AIG1-type G domain-containing protein</fullName>
    </recommendedName>
</protein>
<evidence type="ECO:0000313" key="6">
    <source>
        <dbReference type="EMBL" id="POI21476.1"/>
    </source>
</evidence>
<dbReference type="FunFam" id="3.40.50.300:FF:000366">
    <property type="entry name" value="GTPase, IMAP family member 2"/>
    <property type="match status" value="1"/>
</dbReference>
<dbReference type="EMBL" id="PPHD01068889">
    <property type="protein sequence ID" value="POI21476.1"/>
    <property type="molecule type" value="Genomic_DNA"/>
</dbReference>
<dbReference type="EMBL" id="PPHD01018965">
    <property type="protein sequence ID" value="POI28542.1"/>
    <property type="molecule type" value="Genomic_DNA"/>
</dbReference>
<dbReference type="EMBL" id="PPHD01073940">
    <property type="protein sequence ID" value="POI21068.1"/>
    <property type="molecule type" value="Genomic_DNA"/>
</dbReference>
<proteinExistence type="inferred from homology"/>
<comment type="similarity">
    <text evidence="1">Belongs to the TRAFAC class TrmE-Era-EngA-EngB-Septin-like GTPase superfamily. AIG1/Toc34/Toc159-like paraseptin GTPase family. IAN subfamily.</text>
</comment>
<evidence type="ECO:0000256" key="3">
    <source>
        <dbReference type="ARBA" id="ARBA00023134"/>
    </source>
</evidence>
<evidence type="ECO:0000313" key="5">
    <source>
        <dbReference type="EMBL" id="POI21068.1"/>
    </source>
</evidence>
<dbReference type="PROSITE" id="PS51720">
    <property type="entry name" value="G_AIG1"/>
    <property type="match status" value="1"/>
</dbReference>
<evidence type="ECO:0000256" key="1">
    <source>
        <dbReference type="ARBA" id="ARBA00008535"/>
    </source>
</evidence>
<evidence type="ECO:0000256" key="2">
    <source>
        <dbReference type="ARBA" id="ARBA00022741"/>
    </source>
</evidence>
<keyword evidence="8" id="KW-1185">Reference proteome</keyword>
<dbReference type="InterPro" id="IPR006703">
    <property type="entry name" value="G_AIG1"/>
</dbReference>
<dbReference type="InterPro" id="IPR027417">
    <property type="entry name" value="P-loop_NTPase"/>
</dbReference>
<accession>A0A2P4SAC5</accession>
<dbReference type="SUPFAM" id="SSF52540">
    <property type="entry name" value="P-loop containing nucleoside triphosphate hydrolases"/>
    <property type="match status" value="1"/>
</dbReference>
<name>A0A2P4SAC5_BAMTH</name>
<dbReference type="PANTHER" id="PTHR10903">
    <property type="entry name" value="GTPASE, IMAP FAMILY MEMBER-RELATED"/>
    <property type="match status" value="1"/>
</dbReference>
<keyword evidence="3" id="KW-0342">GTP-binding</keyword>
<dbReference type="AlphaFoldDB" id="A0A2P4SAC5"/>